<dbReference type="PANTHER" id="PTHR42831:SF1">
    <property type="entry name" value="FE-S PROTEIN MATURATION AUXILIARY FACTOR YITW"/>
    <property type="match status" value="1"/>
</dbReference>
<dbReference type="EMBL" id="UINC01008745">
    <property type="protein sequence ID" value="SVA39325.1"/>
    <property type="molecule type" value="Genomic_DNA"/>
</dbReference>
<accession>A0A381VG49</accession>
<gene>
    <name evidence="2" type="ORF">METZ01_LOCUS92179</name>
</gene>
<organism evidence="2">
    <name type="scientific">marine metagenome</name>
    <dbReference type="NCBI Taxonomy" id="408172"/>
    <lineage>
        <taxon>unclassified sequences</taxon>
        <taxon>metagenomes</taxon>
        <taxon>ecological metagenomes</taxon>
    </lineage>
</organism>
<dbReference type="InterPro" id="IPR052339">
    <property type="entry name" value="Fe-S_Maturation_MIP18"/>
</dbReference>
<dbReference type="NCBIfam" id="TIGR03406">
    <property type="entry name" value="FeS_long_SufT"/>
    <property type="match status" value="1"/>
</dbReference>
<dbReference type="PANTHER" id="PTHR42831">
    <property type="entry name" value="FE-S PROTEIN MATURATION AUXILIARY FACTOR YITW"/>
    <property type="match status" value="1"/>
</dbReference>
<dbReference type="AlphaFoldDB" id="A0A381VG49"/>
<dbReference type="SUPFAM" id="SSF117916">
    <property type="entry name" value="Fe-S cluster assembly (FSCA) domain-like"/>
    <property type="match status" value="1"/>
</dbReference>
<dbReference type="InterPro" id="IPR034904">
    <property type="entry name" value="FSCA_dom_sf"/>
</dbReference>
<protein>
    <recommendedName>
        <fullName evidence="1">MIP18 family-like domain-containing protein</fullName>
    </recommendedName>
</protein>
<dbReference type="InterPro" id="IPR002744">
    <property type="entry name" value="MIP18-like"/>
</dbReference>
<evidence type="ECO:0000259" key="1">
    <source>
        <dbReference type="Pfam" id="PF01883"/>
    </source>
</evidence>
<proteinExistence type="predicted"/>
<dbReference type="Pfam" id="PF01883">
    <property type="entry name" value="FeS_assembly_P"/>
    <property type="match status" value="1"/>
</dbReference>
<name>A0A381VG49_9ZZZZ</name>
<evidence type="ECO:0000313" key="2">
    <source>
        <dbReference type="EMBL" id="SVA39325.1"/>
    </source>
</evidence>
<feature type="domain" description="MIP18 family-like" evidence="1">
    <location>
        <begin position="85"/>
        <end position="160"/>
    </location>
</feature>
<dbReference type="InterPro" id="IPR017776">
    <property type="entry name" value="FeS_assembly_SufT_put"/>
</dbReference>
<sequence length="183" mass="20030">MNSFQNEPITLSRECDAIVIPTGEEVTLSAGTAGFITQELGGSFTVYIEGNLFRISGSDADAIGKETIKAPNIPTDASEKDIETVVWQQMKTCYDPEIPINIVDLGLIYECKIEQKENHKFLASIKMTLTAPGCGMGDILMEDVKEKIQIIPAIEAAEVELVFDPPWSQTMMSEEAQLEAGLL</sequence>
<reference evidence="2" key="1">
    <citation type="submission" date="2018-05" db="EMBL/GenBank/DDBJ databases">
        <authorList>
            <person name="Lanie J.A."/>
            <person name="Ng W.-L."/>
            <person name="Kazmierczak K.M."/>
            <person name="Andrzejewski T.M."/>
            <person name="Davidsen T.M."/>
            <person name="Wayne K.J."/>
            <person name="Tettelin H."/>
            <person name="Glass J.I."/>
            <person name="Rusch D."/>
            <person name="Podicherti R."/>
            <person name="Tsui H.-C.T."/>
            <person name="Winkler M.E."/>
        </authorList>
    </citation>
    <scope>NUCLEOTIDE SEQUENCE</scope>
</reference>
<dbReference type="Gene3D" id="3.30.300.130">
    <property type="entry name" value="Fe-S cluster assembly (FSCA)"/>
    <property type="match status" value="1"/>
</dbReference>